<evidence type="ECO:0000256" key="2">
    <source>
        <dbReference type="ARBA" id="ARBA00022596"/>
    </source>
</evidence>
<comment type="caution">
    <text evidence="10">The sequence shown here is derived from an EMBL/GenBank/DDBJ whole genome shotgun (WGS) entry which is preliminary data.</text>
</comment>
<evidence type="ECO:0000313" key="11">
    <source>
        <dbReference type="Proteomes" id="UP001199296"/>
    </source>
</evidence>
<proteinExistence type="inferred from homology"/>
<gene>
    <name evidence="10" type="primary">nikR</name>
    <name evidence="10" type="ORF">LJ207_09215</name>
</gene>
<dbReference type="InterPro" id="IPR027271">
    <property type="entry name" value="Acetolactate_synth/TF_NikR_C"/>
</dbReference>
<dbReference type="NCBIfam" id="NF002169">
    <property type="entry name" value="PRK01002.1"/>
    <property type="match status" value="1"/>
</dbReference>
<reference evidence="10 11" key="1">
    <citation type="submission" date="2021-10" db="EMBL/GenBank/DDBJ databases">
        <authorList>
            <person name="Grouzdev D.S."/>
            <person name="Pantiukh K.S."/>
            <person name="Krutkina M.S."/>
        </authorList>
    </citation>
    <scope>NUCLEOTIDE SEQUENCE [LARGE SCALE GENOMIC DNA]</scope>
    <source>
        <strain evidence="10 11">Z-7514</strain>
    </source>
</reference>
<feature type="domain" description="Transcription factor NikR nickel binding C-terminal" evidence="9">
    <location>
        <begin position="55"/>
        <end position="130"/>
    </location>
</feature>
<dbReference type="SUPFAM" id="SSF55021">
    <property type="entry name" value="ACT-like"/>
    <property type="match status" value="1"/>
</dbReference>
<dbReference type="SUPFAM" id="SSF47598">
    <property type="entry name" value="Ribbon-helix-helix"/>
    <property type="match status" value="1"/>
</dbReference>
<keyword evidence="11" id="KW-1185">Reference proteome</keyword>
<dbReference type="Gene3D" id="1.10.1220.10">
    <property type="entry name" value="Met repressor-like"/>
    <property type="match status" value="1"/>
</dbReference>
<dbReference type="InterPro" id="IPR013321">
    <property type="entry name" value="Arc_rbn_hlx_hlx"/>
</dbReference>
<dbReference type="HAMAP" id="MF_00476">
    <property type="entry name" value="NikR"/>
    <property type="match status" value="1"/>
</dbReference>
<dbReference type="Pfam" id="PF08753">
    <property type="entry name" value="NikR_C"/>
    <property type="match status" value="1"/>
</dbReference>
<dbReference type="InterPro" id="IPR050192">
    <property type="entry name" value="CopG/NikR_regulator"/>
</dbReference>
<protein>
    <recommendedName>
        <fullName evidence="7">Putative nickel-responsive regulator</fullName>
    </recommendedName>
</protein>
<dbReference type="GO" id="GO:0003700">
    <property type="term" value="F:DNA-binding transcription factor activity"/>
    <property type="evidence" value="ECO:0007669"/>
    <property type="project" value="UniProtKB-UniRule"/>
</dbReference>
<evidence type="ECO:0000256" key="1">
    <source>
        <dbReference type="ARBA" id="ARBA00008478"/>
    </source>
</evidence>
<feature type="binding site" evidence="7">
    <location>
        <position position="78"/>
    </location>
    <ligand>
        <name>Ni(2+)</name>
        <dbReference type="ChEBI" id="CHEBI:49786"/>
    </ligand>
</feature>
<feature type="binding site" evidence="7">
    <location>
        <position position="97"/>
    </location>
    <ligand>
        <name>Ni(2+)</name>
        <dbReference type="ChEBI" id="CHEBI:49786"/>
    </ligand>
</feature>
<keyword evidence="5 7" id="KW-0238">DNA-binding</keyword>
<dbReference type="GO" id="GO:0010045">
    <property type="term" value="P:response to nickel cation"/>
    <property type="evidence" value="ECO:0007669"/>
    <property type="project" value="InterPro"/>
</dbReference>
<feature type="binding site" evidence="7">
    <location>
        <position position="89"/>
    </location>
    <ligand>
        <name>Ni(2+)</name>
        <dbReference type="ChEBI" id="CHEBI:49786"/>
    </ligand>
</feature>
<name>A0AAW4X112_9FIRM</name>
<dbReference type="RefSeq" id="WP_229346204.1">
    <property type="nucleotide sequence ID" value="NZ_JAJFAT010000012.1"/>
</dbReference>
<dbReference type="Pfam" id="PF01402">
    <property type="entry name" value="RHH_1"/>
    <property type="match status" value="1"/>
</dbReference>
<dbReference type="EMBL" id="JAJFAT010000012">
    <property type="protein sequence ID" value="MCC3145501.1"/>
    <property type="molecule type" value="Genomic_DNA"/>
</dbReference>
<sequence length="140" mass="16224">MSKLKRFGVSIDKELLDQFDAITADIYNNRSEAIRDLIREKIMEHKNKEENTEVAGTLTLIYDHYKKGLTDKMIKLQHDYHCLFKSNLHLHLNHDYCLEVIVVEGNYSKLKEISSKIRALKGVKHGKLVVSNLNEVENNA</sequence>
<dbReference type="NCBIfam" id="NF003381">
    <property type="entry name" value="PRK04460.1"/>
    <property type="match status" value="1"/>
</dbReference>
<evidence type="ECO:0000259" key="8">
    <source>
        <dbReference type="Pfam" id="PF01402"/>
    </source>
</evidence>
<evidence type="ECO:0000256" key="7">
    <source>
        <dbReference type="HAMAP-Rule" id="MF_00476"/>
    </source>
</evidence>
<dbReference type="InterPro" id="IPR014864">
    <property type="entry name" value="TF_NikR_Ni-bd_C"/>
</dbReference>
<dbReference type="Proteomes" id="UP001199296">
    <property type="component" value="Unassembled WGS sequence"/>
</dbReference>
<comment type="function">
    <text evidence="7">Transcriptional regulator.</text>
</comment>
<dbReference type="NCBIfam" id="NF002815">
    <property type="entry name" value="PRK02967.1"/>
    <property type="match status" value="1"/>
</dbReference>
<evidence type="ECO:0000256" key="4">
    <source>
        <dbReference type="ARBA" id="ARBA00023015"/>
    </source>
</evidence>
<dbReference type="InterPro" id="IPR045865">
    <property type="entry name" value="ACT-like_dom_sf"/>
</dbReference>
<dbReference type="PANTHER" id="PTHR34719">
    <property type="entry name" value="NICKEL-RESPONSIVE REGULATOR"/>
    <property type="match status" value="1"/>
</dbReference>
<feature type="domain" description="Ribbon-helix-helix protein CopG" evidence="8">
    <location>
        <begin position="5"/>
        <end position="41"/>
    </location>
</feature>
<dbReference type="CDD" id="cd22231">
    <property type="entry name" value="RHH_NikR_HicB-like"/>
    <property type="match status" value="1"/>
</dbReference>
<keyword evidence="3 7" id="KW-0479">Metal-binding</keyword>
<dbReference type="PANTHER" id="PTHR34719:SF2">
    <property type="entry name" value="NICKEL-RESPONSIVE REGULATOR"/>
    <property type="match status" value="1"/>
</dbReference>
<dbReference type="InterPro" id="IPR002145">
    <property type="entry name" value="CopG"/>
</dbReference>
<evidence type="ECO:0000256" key="6">
    <source>
        <dbReference type="ARBA" id="ARBA00023163"/>
    </source>
</evidence>
<dbReference type="GO" id="GO:0003677">
    <property type="term" value="F:DNA binding"/>
    <property type="evidence" value="ECO:0007669"/>
    <property type="project" value="UniProtKB-KW"/>
</dbReference>
<evidence type="ECO:0000256" key="3">
    <source>
        <dbReference type="ARBA" id="ARBA00022723"/>
    </source>
</evidence>
<organism evidence="10 11">
    <name type="scientific">Halanaerobium polyolivorans</name>
    <dbReference type="NCBI Taxonomy" id="2886943"/>
    <lineage>
        <taxon>Bacteria</taxon>
        <taxon>Bacillati</taxon>
        <taxon>Bacillota</taxon>
        <taxon>Clostridia</taxon>
        <taxon>Halanaerobiales</taxon>
        <taxon>Halanaerobiaceae</taxon>
        <taxon>Halanaerobium</taxon>
    </lineage>
</organism>
<evidence type="ECO:0000256" key="5">
    <source>
        <dbReference type="ARBA" id="ARBA00023125"/>
    </source>
</evidence>
<keyword evidence="2 7" id="KW-0533">Nickel</keyword>
<comment type="similarity">
    <text evidence="1 7">Belongs to the transcriptional regulatory CopG/NikR family.</text>
</comment>
<dbReference type="Gene3D" id="3.30.70.1150">
    <property type="entry name" value="ACT-like. Chain A, domain 2"/>
    <property type="match status" value="1"/>
</dbReference>
<evidence type="ECO:0000313" key="10">
    <source>
        <dbReference type="EMBL" id="MCC3145501.1"/>
    </source>
</evidence>
<keyword evidence="6 7" id="KW-0804">Transcription</keyword>
<comment type="cofactor">
    <cofactor evidence="7">
        <name>Ni(2+)</name>
        <dbReference type="ChEBI" id="CHEBI:49786"/>
    </cofactor>
    <text evidence="7">Binds 1 nickel ion per subunit.</text>
</comment>
<accession>A0AAW4X112</accession>
<feature type="binding site" evidence="7">
    <location>
        <position position="91"/>
    </location>
    <ligand>
        <name>Ni(2+)</name>
        <dbReference type="ChEBI" id="CHEBI:49786"/>
    </ligand>
</feature>
<dbReference type="InterPro" id="IPR010985">
    <property type="entry name" value="Ribbon_hlx_hlx"/>
</dbReference>
<dbReference type="InterPro" id="IPR022988">
    <property type="entry name" value="Ni_resp_reg_NikR"/>
</dbReference>
<dbReference type="GO" id="GO:0016151">
    <property type="term" value="F:nickel cation binding"/>
    <property type="evidence" value="ECO:0007669"/>
    <property type="project" value="UniProtKB-UniRule"/>
</dbReference>
<dbReference type="AlphaFoldDB" id="A0AAW4X112"/>
<evidence type="ECO:0000259" key="9">
    <source>
        <dbReference type="Pfam" id="PF08753"/>
    </source>
</evidence>
<keyword evidence="4 7" id="KW-0805">Transcription regulation</keyword>